<feature type="non-terminal residue" evidence="1">
    <location>
        <position position="1"/>
    </location>
</feature>
<feature type="non-terminal residue" evidence="1">
    <location>
        <position position="52"/>
    </location>
</feature>
<protein>
    <submittedName>
        <fullName evidence="1">Uncharacterized protein</fullName>
    </submittedName>
</protein>
<organism evidence="1 2">
    <name type="scientific">Rangifer tarandus platyrhynchus</name>
    <name type="common">Svalbard reindeer</name>
    <dbReference type="NCBI Taxonomy" id="3082113"/>
    <lineage>
        <taxon>Eukaryota</taxon>
        <taxon>Metazoa</taxon>
        <taxon>Chordata</taxon>
        <taxon>Craniata</taxon>
        <taxon>Vertebrata</taxon>
        <taxon>Euteleostomi</taxon>
        <taxon>Mammalia</taxon>
        <taxon>Eutheria</taxon>
        <taxon>Laurasiatheria</taxon>
        <taxon>Artiodactyla</taxon>
        <taxon>Ruminantia</taxon>
        <taxon>Pecora</taxon>
        <taxon>Cervidae</taxon>
        <taxon>Odocoileinae</taxon>
        <taxon>Rangifer</taxon>
    </lineage>
</organism>
<gene>
    <name evidence="1" type="ORF">MRATA1EN22A_LOCUS4232</name>
</gene>
<name>A0AC59YBQ4_RANTA</name>
<reference evidence="1" key="2">
    <citation type="submission" date="2025-03" db="EMBL/GenBank/DDBJ databases">
        <authorList>
            <consortium name="ELIXIR-Norway"/>
            <consortium name="Elixir Norway"/>
        </authorList>
    </citation>
    <scope>NUCLEOTIDE SEQUENCE</scope>
</reference>
<evidence type="ECO:0000313" key="2">
    <source>
        <dbReference type="Proteomes" id="UP001162501"/>
    </source>
</evidence>
<dbReference type="Proteomes" id="UP001162501">
    <property type="component" value="Chromosome 12"/>
</dbReference>
<proteinExistence type="predicted"/>
<accession>A0AC59YBQ4</accession>
<sequence length="52" mass="5497">LPPPTPSLPSSEEPSRVAGRSASCGSVCRGLHAHTEMPFFPSQFSSVPKFTP</sequence>
<dbReference type="EMBL" id="OX596096">
    <property type="protein sequence ID" value="CAM9559116.1"/>
    <property type="molecule type" value="Genomic_DNA"/>
</dbReference>
<reference evidence="1" key="1">
    <citation type="submission" date="2023-05" db="EMBL/GenBank/DDBJ databases">
        <authorList>
            <consortium name="ELIXIR-Norway"/>
        </authorList>
    </citation>
    <scope>NUCLEOTIDE SEQUENCE</scope>
</reference>
<evidence type="ECO:0000313" key="1">
    <source>
        <dbReference type="EMBL" id="CAM9559116.1"/>
    </source>
</evidence>